<accession>A0A2W7IGP5</accession>
<dbReference type="InterPro" id="IPR036097">
    <property type="entry name" value="HisK_dim/P_sf"/>
</dbReference>
<proteinExistence type="predicted"/>
<dbReference type="InterPro" id="IPR003594">
    <property type="entry name" value="HATPase_dom"/>
</dbReference>
<protein>
    <recommendedName>
        <fullName evidence="2">histidine kinase</fullName>
        <ecNumber evidence="2">2.7.13.3</ecNumber>
    </recommendedName>
</protein>
<dbReference type="EC" id="2.7.13.3" evidence="2"/>
<dbReference type="Pfam" id="PF13426">
    <property type="entry name" value="PAS_9"/>
    <property type="match status" value="3"/>
</dbReference>
<dbReference type="SUPFAM" id="SSF47384">
    <property type="entry name" value="Homodimeric domain of signal transducing histidine kinase"/>
    <property type="match status" value="1"/>
</dbReference>
<reference evidence="10 11" key="1">
    <citation type="submission" date="2018-06" db="EMBL/GenBank/DDBJ databases">
        <title>Genomic Encyclopedia of Archaeal and Bacterial Type Strains, Phase II (KMG-II): from individual species to whole genera.</title>
        <authorList>
            <person name="Goeker M."/>
        </authorList>
    </citation>
    <scope>NUCLEOTIDE SEQUENCE [LARGE SCALE GENOMIC DNA]</scope>
    <source>
        <strain evidence="10 11">DSM 15361</strain>
    </source>
</reference>
<evidence type="ECO:0000259" key="7">
    <source>
        <dbReference type="PROSITE" id="PS50109"/>
    </source>
</evidence>
<dbReference type="Pfam" id="PF02518">
    <property type="entry name" value="HATPase_c"/>
    <property type="match status" value="1"/>
</dbReference>
<dbReference type="InterPro" id="IPR035965">
    <property type="entry name" value="PAS-like_dom_sf"/>
</dbReference>
<dbReference type="InterPro" id="IPR000014">
    <property type="entry name" value="PAS"/>
</dbReference>
<dbReference type="InterPro" id="IPR003661">
    <property type="entry name" value="HisK_dim/P_dom"/>
</dbReference>
<evidence type="ECO:0000259" key="9">
    <source>
        <dbReference type="PROSITE" id="PS50113"/>
    </source>
</evidence>
<organism evidence="10 11">
    <name type="scientific">Mesonia algae</name>
    <dbReference type="NCBI Taxonomy" id="213248"/>
    <lineage>
        <taxon>Bacteria</taxon>
        <taxon>Pseudomonadati</taxon>
        <taxon>Bacteroidota</taxon>
        <taxon>Flavobacteriia</taxon>
        <taxon>Flavobacteriales</taxon>
        <taxon>Flavobacteriaceae</taxon>
        <taxon>Mesonia</taxon>
    </lineage>
</organism>
<keyword evidence="4" id="KW-0808">Transferase</keyword>
<evidence type="ECO:0000256" key="4">
    <source>
        <dbReference type="ARBA" id="ARBA00022679"/>
    </source>
</evidence>
<dbReference type="PRINTS" id="PR00344">
    <property type="entry name" value="BCTRLSENSOR"/>
</dbReference>
<dbReference type="CDD" id="cd00130">
    <property type="entry name" value="PAS"/>
    <property type="match status" value="3"/>
</dbReference>
<dbReference type="PROSITE" id="PS50109">
    <property type="entry name" value="HIS_KIN"/>
    <property type="match status" value="1"/>
</dbReference>
<dbReference type="InterPro" id="IPR000700">
    <property type="entry name" value="PAS-assoc_C"/>
</dbReference>
<dbReference type="SMART" id="SM00387">
    <property type="entry name" value="HATPase_c"/>
    <property type="match status" value="1"/>
</dbReference>
<dbReference type="GO" id="GO:0000155">
    <property type="term" value="F:phosphorelay sensor kinase activity"/>
    <property type="evidence" value="ECO:0007669"/>
    <property type="project" value="InterPro"/>
</dbReference>
<dbReference type="PANTHER" id="PTHR43304:SF1">
    <property type="entry name" value="PAC DOMAIN-CONTAINING PROTEIN"/>
    <property type="match status" value="1"/>
</dbReference>
<evidence type="ECO:0000256" key="2">
    <source>
        <dbReference type="ARBA" id="ARBA00012438"/>
    </source>
</evidence>
<dbReference type="InterPro" id="IPR001610">
    <property type="entry name" value="PAC"/>
</dbReference>
<dbReference type="NCBIfam" id="TIGR00229">
    <property type="entry name" value="sensory_box"/>
    <property type="match status" value="4"/>
</dbReference>
<dbReference type="AlphaFoldDB" id="A0A2W7IGP5"/>
<keyword evidence="3" id="KW-0597">Phosphoprotein</keyword>
<evidence type="ECO:0000313" key="11">
    <source>
        <dbReference type="Proteomes" id="UP000249542"/>
    </source>
</evidence>
<dbReference type="InterPro" id="IPR005467">
    <property type="entry name" value="His_kinase_dom"/>
</dbReference>
<dbReference type="Pfam" id="PF00512">
    <property type="entry name" value="HisKA"/>
    <property type="match status" value="1"/>
</dbReference>
<dbReference type="InterPro" id="IPR004358">
    <property type="entry name" value="Sig_transdc_His_kin-like_C"/>
</dbReference>
<feature type="domain" description="PAC" evidence="9">
    <location>
        <begin position="511"/>
        <end position="563"/>
    </location>
</feature>
<evidence type="ECO:0000313" key="10">
    <source>
        <dbReference type="EMBL" id="PZW37953.1"/>
    </source>
</evidence>
<feature type="coiled-coil region" evidence="6">
    <location>
        <begin position="551"/>
        <end position="578"/>
    </location>
</feature>
<dbReference type="PANTHER" id="PTHR43304">
    <property type="entry name" value="PHYTOCHROME-LIKE PROTEIN CPH1"/>
    <property type="match status" value="1"/>
</dbReference>
<evidence type="ECO:0000259" key="8">
    <source>
        <dbReference type="PROSITE" id="PS50112"/>
    </source>
</evidence>
<dbReference type="InterPro" id="IPR052162">
    <property type="entry name" value="Sensor_kinase/Photoreceptor"/>
</dbReference>
<dbReference type="SMART" id="SM00091">
    <property type="entry name" value="PAS"/>
    <property type="match status" value="4"/>
</dbReference>
<dbReference type="Gene3D" id="3.30.450.20">
    <property type="entry name" value="PAS domain"/>
    <property type="match status" value="4"/>
</dbReference>
<comment type="catalytic activity">
    <reaction evidence="1">
        <text>ATP + protein L-histidine = ADP + protein N-phospho-L-histidine.</text>
        <dbReference type="EC" id="2.7.13.3"/>
    </reaction>
</comment>
<dbReference type="Gene3D" id="1.10.287.130">
    <property type="match status" value="1"/>
</dbReference>
<evidence type="ECO:0000256" key="3">
    <source>
        <dbReference type="ARBA" id="ARBA00022553"/>
    </source>
</evidence>
<dbReference type="Proteomes" id="UP000249542">
    <property type="component" value="Unassembled WGS sequence"/>
</dbReference>
<dbReference type="SUPFAM" id="SSF55874">
    <property type="entry name" value="ATPase domain of HSP90 chaperone/DNA topoisomerase II/histidine kinase"/>
    <property type="match status" value="1"/>
</dbReference>
<keyword evidence="5" id="KW-0418">Kinase</keyword>
<keyword evidence="11" id="KW-1185">Reference proteome</keyword>
<dbReference type="PROSITE" id="PS50112">
    <property type="entry name" value="PAS"/>
    <property type="match status" value="1"/>
</dbReference>
<dbReference type="SUPFAM" id="SSF55785">
    <property type="entry name" value="PYP-like sensor domain (PAS domain)"/>
    <property type="match status" value="4"/>
</dbReference>
<keyword evidence="6" id="KW-0175">Coiled coil</keyword>
<comment type="caution">
    <text evidence="10">The sequence shown here is derived from an EMBL/GenBank/DDBJ whole genome shotgun (WGS) entry which is preliminary data.</text>
</comment>
<sequence length="788" mass="90634">METSNKIEILERALIREKNARKRAEAILEKKSTELYNISEALKVSNKKLTDLLKEKTNELEGVFINIVDAYVLIDLKGNVLKMNEAAIHLLGFDYRTDNVNLLDLVAPKYIEYTKNAFKTLYNEGVFTNYQAVIRTNNKVCKLVQINASVIYNPEGKPIAAQGIARDITEETKLKKQHEEQKRQLDIIMDNSPVGISLSTSNFKNIILANTMLTSILGYSKQELGNIDPKKLTYYKDRKKSSEYIDGLIQGKINSYAIEKRYVKKNGELIWVKTSASAVRDENDKMIYQVATVEDISKEKAALEKLKESENRLATLIVNLQNGILLEDENRKLLLTNQRFCKMFGLKTNPEDLIGLDGNEVIDKYKNSFTQPEEFISKVNTLLEHKENALNDELFLKDGRVLERNYIPIYHDNMYKGHLWTYTDVTIHKKYKESLKAQKEKYSSIITNMNLGVLENNLEDKIIFSNQSFCEMSGYSQEELLGKKAVDLFLTPKSTEQYYQRIAHRESNQPDSYELAIRNKEGEIRHWLISTAPNYNLKGNKIGSIGIHLDITQIKELEKQKEILLTNLEKQNEQLNEYAHIVSHDLKSPLRNISALLSWTKEDFEEKLGKESLTNLDLMQSKVEKMDLLIENILKYSSIDSDILVEENIDLNHLIHTIKELIYIPKDIELKIISNLPTIKADKTRIQQVFQNLISNAANYIEKKHGLIEIDYSETKTHYIFSVKDNGVGIAKEHHEKIFKIFSSLSNSEKSTGIGLSIVKKVVDLYKGKVWLESEVNVGTTFFFSIEK</sequence>
<name>A0A2W7IGP5_9FLAO</name>
<feature type="domain" description="PAS" evidence="8">
    <location>
        <begin position="438"/>
        <end position="509"/>
    </location>
</feature>
<dbReference type="SMART" id="SM00388">
    <property type="entry name" value="HisKA"/>
    <property type="match status" value="1"/>
</dbReference>
<feature type="domain" description="Histidine kinase" evidence="7">
    <location>
        <begin position="581"/>
        <end position="788"/>
    </location>
</feature>
<dbReference type="SMART" id="SM00086">
    <property type="entry name" value="PAC"/>
    <property type="match status" value="3"/>
</dbReference>
<dbReference type="Gene3D" id="3.30.565.10">
    <property type="entry name" value="Histidine kinase-like ATPase, C-terminal domain"/>
    <property type="match status" value="1"/>
</dbReference>
<evidence type="ECO:0000256" key="5">
    <source>
        <dbReference type="ARBA" id="ARBA00022777"/>
    </source>
</evidence>
<dbReference type="InterPro" id="IPR036890">
    <property type="entry name" value="HATPase_C_sf"/>
</dbReference>
<evidence type="ECO:0000256" key="6">
    <source>
        <dbReference type="SAM" id="Coils"/>
    </source>
</evidence>
<dbReference type="RefSeq" id="WP_111542008.1">
    <property type="nucleotide sequence ID" value="NZ_QKYV01000009.1"/>
</dbReference>
<dbReference type="Pfam" id="PF13188">
    <property type="entry name" value="PAS_8"/>
    <property type="match status" value="1"/>
</dbReference>
<evidence type="ECO:0000256" key="1">
    <source>
        <dbReference type="ARBA" id="ARBA00000085"/>
    </source>
</evidence>
<feature type="domain" description="PAC" evidence="9">
    <location>
        <begin position="256"/>
        <end position="308"/>
    </location>
</feature>
<dbReference type="PROSITE" id="PS50113">
    <property type="entry name" value="PAC"/>
    <property type="match status" value="2"/>
</dbReference>
<dbReference type="EMBL" id="QKYV01000009">
    <property type="protein sequence ID" value="PZW37953.1"/>
    <property type="molecule type" value="Genomic_DNA"/>
</dbReference>
<gene>
    <name evidence="10" type="ORF">LX95_02745</name>
</gene>
<dbReference type="CDD" id="cd00082">
    <property type="entry name" value="HisKA"/>
    <property type="match status" value="1"/>
</dbReference>